<keyword evidence="4 6" id="KW-0560">Oxidoreductase</keyword>
<reference evidence="7" key="1">
    <citation type="journal article" date="2022" name="G3 (Bethesda)">
        <title>Unveiling the complete genome sequence of Alicyclobacillus acidoterrestris DSM 3922T, a taint-producing strain.</title>
        <authorList>
            <person name="Leonardo I.C."/>
            <person name="Barreto Crespo M.T."/>
            <person name="Gaspar F.B."/>
        </authorList>
    </citation>
    <scope>NUCLEOTIDE SEQUENCE [LARGE SCALE GENOMIC DNA]</scope>
    <source>
        <strain evidence="7">DSM 3922</strain>
    </source>
</reference>
<dbReference type="OrthoDB" id="9801783at2"/>
<protein>
    <submittedName>
        <fullName evidence="6">4-hydroxythreonine-4-phosphate dehydrogenase PdxA</fullName>
        <ecNumber evidence="6">1.1.1.262</ecNumber>
    </submittedName>
</protein>
<comment type="cofactor">
    <cofactor evidence="1">
        <name>a divalent metal cation</name>
        <dbReference type="ChEBI" id="CHEBI:60240"/>
    </cofactor>
</comment>
<evidence type="ECO:0000256" key="3">
    <source>
        <dbReference type="ARBA" id="ARBA00022723"/>
    </source>
</evidence>
<dbReference type="STRING" id="1356854.N007_18740"/>
<dbReference type="eggNOG" id="COG1995">
    <property type="taxonomic scope" value="Bacteria"/>
</dbReference>
<keyword evidence="5" id="KW-0520">NAD</keyword>
<dbReference type="InterPro" id="IPR005255">
    <property type="entry name" value="PdxA_fam"/>
</dbReference>
<dbReference type="GO" id="GO:0051287">
    <property type="term" value="F:NAD binding"/>
    <property type="evidence" value="ECO:0007669"/>
    <property type="project" value="InterPro"/>
</dbReference>
<dbReference type="Gene3D" id="3.40.718.10">
    <property type="entry name" value="Isopropylmalate Dehydrogenase"/>
    <property type="match status" value="1"/>
</dbReference>
<dbReference type="Pfam" id="PF04166">
    <property type="entry name" value="PdxA"/>
    <property type="match status" value="1"/>
</dbReference>
<dbReference type="AlphaFoldDB" id="T0CKH8"/>
<evidence type="ECO:0000256" key="2">
    <source>
        <dbReference type="ARBA" id="ARBA00009464"/>
    </source>
</evidence>
<sequence length="343" mass="36226">MTKKTRIAVTMGDPAGIGPEITLMGLQDKAIAEQVEAVVVGDVNRLEVAKAALVKTGRLSANQVTLRPIGDVSEAAYQPGVMDVLDQNNVPSDLPWGKVSAEAGAAAFDYVKKSVELAVAKQVDAICTAPINKEAWKLAHVPYPGHTEALAALSGSDKSAMMLVNHGLRVVHVTTHVSLKDAIAMATTNRVFERIQLTVRSLEQFGMKRPRIAVAGINPHAGEGGLFGREDIEQIAPAIEQAKQAGMDVSGPWPPDSIYARAAGGEFDAVIAMYHDQGHIAIKMLGFDTGINVTLGLPILRTSVDHGTAFDIAGKGIAREQSMVQSLQVAIDFLQGKAAGAAQ</sequence>
<dbReference type="RefSeq" id="WP_021294853.1">
    <property type="nucleotide sequence ID" value="NZ_AURB01000019.1"/>
</dbReference>
<evidence type="ECO:0000256" key="4">
    <source>
        <dbReference type="ARBA" id="ARBA00023002"/>
    </source>
</evidence>
<dbReference type="EMBL" id="CP080467">
    <property type="protein sequence ID" value="UNO48510.1"/>
    <property type="molecule type" value="Genomic_DNA"/>
</dbReference>
<dbReference type="SUPFAM" id="SSF53659">
    <property type="entry name" value="Isocitrate/Isopropylmalate dehydrogenase-like"/>
    <property type="match status" value="1"/>
</dbReference>
<keyword evidence="3" id="KW-0479">Metal-binding</keyword>
<keyword evidence="7" id="KW-1185">Reference proteome</keyword>
<dbReference type="PANTHER" id="PTHR30004">
    <property type="entry name" value="4-HYDROXYTHREONINE-4-PHOSPHATE DEHYDROGENASE"/>
    <property type="match status" value="1"/>
</dbReference>
<organism evidence="6 7">
    <name type="scientific">Alicyclobacillus acidoterrestris (strain ATCC 49025 / DSM 3922 / CIP 106132 / NCIMB 13137 / GD3B)</name>
    <dbReference type="NCBI Taxonomy" id="1356854"/>
    <lineage>
        <taxon>Bacteria</taxon>
        <taxon>Bacillati</taxon>
        <taxon>Bacillota</taxon>
        <taxon>Bacilli</taxon>
        <taxon>Bacillales</taxon>
        <taxon>Alicyclobacillaceae</taxon>
        <taxon>Alicyclobacillus</taxon>
    </lineage>
</organism>
<dbReference type="EC" id="1.1.1.262" evidence="6"/>
<name>T0CKH8_ALIAG</name>
<evidence type="ECO:0000313" key="7">
    <source>
        <dbReference type="Proteomes" id="UP000829401"/>
    </source>
</evidence>
<dbReference type="NCBIfam" id="TIGR00557">
    <property type="entry name" value="pdxA"/>
    <property type="match status" value="1"/>
</dbReference>
<dbReference type="GO" id="GO:0046872">
    <property type="term" value="F:metal ion binding"/>
    <property type="evidence" value="ECO:0007669"/>
    <property type="project" value="UniProtKB-KW"/>
</dbReference>
<accession>A0A9E6ZF02</accession>
<dbReference type="Proteomes" id="UP000829401">
    <property type="component" value="Chromosome"/>
</dbReference>
<evidence type="ECO:0000256" key="5">
    <source>
        <dbReference type="ARBA" id="ARBA00023027"/>
    </source>
</evidence>
<dbReference type="PANTHER" id="PTHR30004:SF6">
    <property type="entry name" value="D-THREONATE 4-PHOSPHATE DEHYDROGENASE"/>
    <property type="match status" value="1"/>
</dbReference>
<comment type="similarity">
    <text evidence="2">Belongs to the PdxA family. PdxA2 subfamily.</text>
</comment>
<dbReference type="KEGG" id="aaco:K1I37_17895"/>
<proteinExistence type="inferred from homology"/>
<accession>T0CKH8</accession>
<evidence type="ECO:0000256" key="1">
    <source>
        <dbReference type="ARBA" id="ARBA00001968"/>
    </source>
</evidence>
<dbReference type="GO" id="GO:0050570">
    <property type="term" value="F:4-hydroxythreonine-4-phosphate dehydrogenase activity"/>
    <property type="evidence" value="ECO:0007669"/>
    <property type="project" value="UniProtKB-EC"/>
</dbReference>
<evidence type="ECO:0000313" key="6">
    <source>
        <dbReference type="EMBL" id="UNO48510.1"/>
    </source>
</evidence>
<gene>
    <name evidence="6" type="primary">pdxA</name>
    <name evidence="6" type="ORF">K1I37_17895</name>
</gene>